<evidence type="ECO:0000313" key="2">
    <source>
        <dbReference type="Proteomes" id="UP001623660"/>
    </source>
</evidence>
<dbReference type="EMBL" id="JBJHZX010000029">
    <property type="protein sequence ID" value="MFL0197401.1"/>
    <property type="molecule type" value="Genomic_DNA"/>
</dbReference>
<comment type="caution">
    <text evidence="1">The sequence shown here is derived from an EMBL/GenBank/DDBJ whole genome shotgun (WGS) entry which is preliminary data.</text>
</comment>
<reference evidence="1 2" key="1">
    <citation type="submission" date="2024-11" db="EMBL/GenBank/DDBJ databases">
        <authorList>
            <person name="Heng Y.C."/>
            <person name="Lim A.C.H."/>
            <person name="Lee J.K.Y."/>
            <person name="Kittelmann S."/>
        </authorList>
    </citation>
    <scope>NUCLEOTIDE SEQUENCE [LARGE SCALE GENOMIC DNA]</scope>
    <source>
        <strain evidence="1 2">WILCCON 0269</strain>
    </source>
</reference>
<gene>
    <name evidence="1" type="ORF">ACJDU8_17800</name>
</gene>
<protein>
    <submittedName>
        <fullName evidence="1">Uncharacterized protein</fullName>
    </submittedName>
</protein>
<evidence type="ECO:0000313" key="1">
    <source>
        <dbReference type="EMBL" id="MFL0197401.1"/>
    </source>
</evidence>
<dbReference type="RefSeq" id="WP_406793506.1">
    <property type="nucleotide sequence ID" value="NZ_JBJHZX010000029.1"/>
</dbReference>
<accession>A0ABW8SPW3</accession>
<organism evidence="1 2">
    <name type="scientific">Candidatus Clostridium eludens</name>
    <dbReference type="NCBI Taxonomy" id="3381663"/>
    <lineage>
        <taxon>Bacteria</taxon>
        <taxon>Bacillati</taxon>
        <taxon>Bacillota</taxon>
        <taxon>Clostridia</taxon>
        <taxon>Eubacteriales</taxon>
        <taxon>Clostridiaceae</taxon>
        <taxon>Clostridium</taxon>
    </lineage>
</organism>
<sequence>MFDILSVKYGDLGCRPNGGHSQYYYFEVTDLGANANFRFSPRLSIPILCKRNVRTLIGNEVFEELGCSSPTGIAKVDMAAFCNYPRSWVPYYEIEAYSDTGVMGTFASAYLGGVYARDSGAGELALPNLWISAYGCDTSTELTLLQRNASENKFIPYYSDTTNKYFITGNLTSGTWNKCGFEVPNIKIEGYSTIRHGVSETANGEVTINDKVFHLFKGGYEYIGGLFDKYGAWYKSDVGIDFDEDNAGSCGGYYVNNDGKISSPIYVLEYKVIKRPTFSGVLDDIKKPIGISTPDYNNGILLNTSIHILWINIKLFIMNWYEYIGQTEEFIKSTAADIYLDKDCYYYSLYPTVTLTTDEQNQIEILEKNNKIQNGKYRYFTRKEYNAVVEHINSIIGSNVPKLDDYKTALSSKHFQDMIDAINTFSSNYEYDFRIYYRNRSNAEGDIPGDKHCIEFKAGDDSSISYENKQVDVPYVKLY</sequence>
<proteinExistence type="predicted"/>
<name>A0ABW8SPW3_9CLOT</name>
<keyword evidence="2" id="KW-1185">Reference proteome</keyword>
<dbReference type="Proteomes" id="UP001623660">
    <property type="component" value="Unassembled WGS sequence"/>
</dbReference>